<feature type="signal peptide" evidence="1">
    <location>
        <begin position="1"/>
        <end position="19"/>
    </location>
</feature>
<feature type="domain" description="Lysozyme inhibitor LprI-like N-terminal" evidence="2">
    <location>
        <begin position="41"/>
        <end position="123"/>
    </location>
</feature>
<accession>A0ABV3N5K3</accession>
<keyword evidence="1" id="KW-0732">Signal</keyword>
<dbReference type="RefSeq" id="WP_367168307.1">
    <property type="nucleotide sequence ID" value="NZ_JBFKZN010000010.1"/>
</dbReference>
<dbReference type="Proteomes" id="UP001554567">
    <property type="component" value="Unassembled WGS sequence"/>
</dbReference>
<protein>
    <submittedName>
        <fullName evidence="3">Lysozyme inhibitor LprI family protein</fullName>
    </submittedName>
</protein>
<evidence type="ECO:0000313" key="3">
    <source>
        <dbReference type="EMBL" id="MEW5291071.1"/>
    </source>
</evidence>
<reference evidence="3 4" key="1">
    <citation type="submission" date="2024-07" db="EMBL/GenBank/DDBJ databases">
        <authorList>
            <person name="Dulla G.F.J."/>
            <person name="Delorm J.G."/>
        </authorList>
    </citation>
    <scope>NUCLEOTIDE SEQUENCE [LARGE SCALE GENOMIC DNA]</scope>
    <source>
        <strain evidence="3 4">JGD 233</strain>
    </source>
</reference>
<gene>
    <name evidence="3" type="ORF">ABW286_18105</name>
</gene>
<dbReference type="Pfam" id="PF07007">
    <property type="entry name" value="LprI"/>
    <property type="match status" value="1"/>
</dbReference>
<proteinExistence type="predicted"/>
<dbReference type="Gene3D" id="1.20.1270.180">
    <property type="match status" value="1"/>
</dbReference>
<dbReference type="EMBL" id="JBFKZN010000010">
    <property type="protein sequence ID" value="MEW5291071.1"/>
    <property type="molecule type" value="Genomic_DNA"/>
</dbReference>
<evidence type="ECO:0000259" key="2">
    <source>
        <dbReference type="Pfam" id="PF07007"/>
    </source>
</evidence>
<dbReference type="InterPro" id="IPR009739">
    <property type="entry name" value="LprI-like_N"/>
</dbReference>
<name>A0ABV3N5K3_9GAMM</name>
<comment type="caution">
    <text evidence="3">The sequence shown here is derived from an EMBL/GenBank/DDBJ whole genome shotgun (WGS) entry which is preliminary data.</text>
</comment>
<feature type="chain" id="PRO_5046671844" evidence="1">
    <location>
        <begin position="20"/>
        <end position="134"/>
    </location>
</feature>
<evidence type="ECO:0000256" key="1">
    <source>
        <dbReference type="SAM" id="SignalP"/>
    </source>
</evidence>
<evidence type="ECO:0000313" key="4">
    <source>
        <dbReference type="Proteomes" id="UP001554567"/>
    </source>
</evidence>
<sequence length="134" mass="16320">MRLSLFLLLFFLFNDFCYAETVNFGDKSTVVSYPDKDNSAEDFEKIKKEYRRSYSVFYKKVVDQKDKFKNYDEYLDAVEESRHYWEKYIVRECSASSLLQEKYSAAFLSEYNNCMIDFYKERIIFYQSDKIKEK</sequence>
<organism evidence="3 4">
    <name type="scientific">Erwinia papayae</name>
    <dbReference type="NCBI Taxonomy" id="206499"/>
    <lineage>
        <taxon>Bacteria</taxon>
        <taxon>Pseudomonadati</taxon>
        <taxon>Pseudomonadota</taxon>
        <taxon>Gammaproteobacteria</taxon>
        <taxon>Enterobacterales</taxon>
        <taxon>Erwiniaceae</taxon>
        <taxon>Erwinia</taxon>
    </lineage>
</organism>
<keyword evidence="4" id="KW-1185">Reference proteome</keyword>